<accession>A0ABV0KKB8</accession>
<dbReference type="RefSeq" id="WP_190452149.1">
    <property type="nucleotide sequence ID" value="NZ_JAMPLM010000012.1"/>
</dbReference>
<evidence type="ECO:0000313" key="3">
    <source>
        <dbReference type="EMBL" id="MEP1059696.1"/>
    </source>
</evidence>
<dbReference type="SUPFAM" id="SSF52540">
    <property type="entry name" value="P-loop containing nucleoside triphosphate hydrolases"/>
    <property type="match status" value="1"/>
</dbReference>
<dbReference type="Gene3D" id="3.30.420.10">
    <property type="entry name" value="Ribonuclease H-like superfamily/Ribonuclease H"/>
    <property type="match status" value="1"/>
</dbReference>
<sequence>MDFIVIDTEGSPALRELAVLDSQGQLLYEAFVAEHPAHAHSYRPLKPLRAIVQDITRLARDKSVVCHYAQHDLEVLQGSFRQAHVPWTGFKTLCTWALAKQHLPPFESYSLAHLSQCLQLQVNGKRFNAEQAHTAHYDAAFTHQLYLTILEHQQRRALPTPPPHTPNPYSSSRVDNPFQDHLDLQAVYRAEFALLKAALGDVKADPNQQSKGAVILGAAGSGKTHLIMRLAKELLRTNRLLFIRQPNNETAVMHHTYSRILESLAEPVVGSDRTQLELLLANSFVNILSSLEQVMGTQKGREILAAFQENSLQLYSRSGTEETQRHRARWEYIERHITEWWGRHYTAAGYAATILKGIIKFCSYSDPHKKDLVRRWLAASELEPAAAESIGLENWQEDMSREEFALAAITVFGRLSTLDEPLIIVFDQLESLGLPHNAPILRSFGAAVKELLTHVPHSLIILNLFPERWEQFQSYFDGSVVHRVSDYIVPLERPSAAQLEELLSLRAQAVGLEWQTLFTPSARASILSQPSIRAVLKQAGAYFHARVHNTPPPRPTDAATPLAERSVTARLQQLEQVMAQMVSLLQPYWSSLPSGERPSSHAVVAPLSPSSPDAEGLPPDLDTTSAPVSVAAVVTDYLSQKRLVLAADYTRPTIIQDANEIGKLAAIAAAFQLHQALEFEPLSFGRSRLPEHLRIRTAQQEFVIGFLNASGNTFTARIKNFNQLVALHPEIKFTLLRDGREPQLTGAVGLAEIEKLQHSPNGQFQVMAPDDRISFDLLYNCILDIQERDLEVELTLALPLLLDSLSDYWLMAALRGQPLHA</sequence>
<feature type="domain" description="Exonuclease" evidence="2">
    <location>
        <begin position="2"/>
        <end position="155"/>
    </location>
</feature>
<dbReference type="InterPro" id="IPR012337">
    <property type="entry name" value="RNaseH-like_sf"/>
</dbReference>
<dbReference type="InterPro" id="IPR036397">
    <property type="entry name" value="RNaseH_sf"/>
</dbReference>
<evidence type="ECO:0000259" key="2">
    <source>
        <dbReference type="SMART" id="SM00479"/>
    </source>
</evidence>
<protein>
    <submittedName>
        <fullName evidence="3">AAA family ATPase</fullName>
    </submittedName>
</protein>
<evidence type="ECO:0000313" key="4">
    <source>
        <dbReference type="Proteomes" id="UP001476950"/>
    </source>
</evidence>
<dbReference type="EMBL" id="JAMPLM010000012">
    <property type="protein sequence ID" value="MEP1059696.1"/>
    <property type="molecule type" value="Genomic_DNA"/>
</dbReference>
<dbReference type="SUPFAM" id="SSF53098">
    <property type="entry name" value="Ribonuclease H-like"/>
    <property type="match status" value="1"/>
</dbReference>
<name>A0ABV0KKB8_9CYAN</name>
<feature type="region of interest" description="Disordered" evidence="1">
    <location>
        <begin position="599"/>
        <end position="620"/>
    </location>
</feature>
<reference evidence="3 4" key="1">
    <citation type="submission" date="2022-04" db="EMBL/GenBank/DDBJ databases">
        <title>Positive selection, recombination, and allopatry shape intraspecific diversity of widespread and dominant cyanobacteria.</title>
        <authorList>
            <person name="Wei J."/>
            <person name="Shu W."/>
            <person name="Hu C."/>
        </authorList>
    </citation>
    <scope>NUCLEOTIDE SEQUENCE [LARGE SCALE GENOMIC DNA]</scope>
    <source>
        <strain evidence="3 4">AS-A4</strain>
    </source>
</reference>
<comment type="caution">
    <text evidence="3">The sequence shown here is derived from an EMBL/GenBank/DDBJ whole genome shotgun (WGS) entry which is preliminary data.</text>
</comment>
<dbReference type="InterPro" id="IPR013520">
    <property type="entry name" value="Ribonucl_H"/>
</dbReference>
<dbReference type="InterPro" id="IPR027417">
    <property type="entry name" value="P-loop_NTPase"/>
</dbReference>
<dbReference type="Gene3D" id="3.40.50.300">
    <property type="entry name" value="P-loop containing nucleotide triphosphate hydrolases"/>
    <property type="match status" value="1"/>
</dbReference>
<proteinExistence type="predicted"/>
<evidence type="ECO:0000256" key="1">
    <source>
        <dbReference type="SAM" id="MobiDB-lite"/>
    </source>
</evidence>
<gene>
    <name evidence="3" type="ORF">NDI38_14730</name>
</gene>
<dbReference type="SMART" id="SM00479">
    <property type="entry name" value="EXOIII"/>
    <property type="match status" value="1"/>
</dbReference>
<keyword evidence="4" id="KW-1185">Reference proteome</keyword>
<dbReference type="Proteomes" id="UP001476950">
    <property type="component" value="Unassembled WGS sequence"/>
</dbReference>
<organism evidence="3 4">
    <name type="scientific">Stenomitos frigidus AS-A4</name>
    <dbReference type="NCBI Taxonomy" id="2933935"/>
    <lineage>
        <taxon>Bacteria</taxon>
        <taxon>Bacillati</taxon>
        <taxon>Cyanobacteriota</taxon>
        <taxon>Cyanophyceae</taxon>
        <taxon>Leptolyngbyales</taxon>
        <taxon>Leptolyngbyaceae</taxon>
        <taxon>Stenomitos</taxon>
    </lineage>
</organism>